<sequence>MVRVASPYGSYQGNEEEATFRRYSNRGLEYPISHDRDYSSAPSQRVYPGSRSHHPSPHEPRTTGRSPESDSSSRPRSRIQIACGRCRKRKIRCSGDAGNGEPCTNCKNSGNEHCQFLRVTAEEVLLKTEGCTAYKYNDASGGSASRVNCRMPSGPQYGPQNTPLPLDGYHQYRQVSAPNYQQFAVKPYFPIAPFGDFNGDELGYNIQGQLIGNEDLGVAPNYITSTSTRGWPATPQLPKTPLYIEQSDTTFSHDQIPMPLHHGVSFPSRPNSGHRNMSLDGMSASLPPPVGANGERLLPFPTGNPGRQAHIGGPYRYSDGLPSAPSLQSQSFDTNCNYIRNIKHNINATSENASLSSNSYITNSSTSPESLSSSQMAYGSQPSASMSQQSSEIYTPSSQDLCPSDSEPSYGHNPSIGSKQPSIGSQGSNAEGSLPSVSDHPGRLTNGQEYRYVPTMGNYNQGYPMPPILHHPVPLSRTSLSVGADHD</sequence>
<name>K1WRF1_MARBU</name>
<dbReference type="InterPro" id="IPR001138">
    <property type="entry name" value="Zn2Cys6_DnaBD"/>
</dbReference>
<dbReference type="Pfam" id="PF00172">
    <property type="entry name" value="Zn_clus"/>
    <property type="match status" value="1"/>
</dbReference>
<dbReference type="EMBL" id="JH921430">
    <property type="protein sequence ID" value="EKD20215.1"/>
    <property type="molecule type" value="Genomic_DNA"/>
</dbReference>
<organism evidence="4 5">
    <name type="scientific">Marssonina brunnea f. sp. multigermtubi (strain MB_m1)</name>
    <name type="common">Marssonina leaf spot fungus</name>
    <dbReference type="NCBI Taxonomy" id="1072389"/>
    <lineage>
        <taxon>Eukaryota</taxon>
        <taxon>Fungi</taxon>
        <taxon>Dikarya</taxon>
        <taxon>Ascomycota</taxon>
        <taxon>Pezizomycotina</taxon>
        <taxon>Leotiomycetes</taxon>
        <taxon>Helotiales</taxon>
        <taxon>Drepanopezizaceae</taxon>
        <taxon>Drepanopeziza</taxon>
    </lineage>
</organism>
<feature type="region of interest" description="Disordered" evidence="2">
    <location>
        <begin position="304"/>
        <end position="328"/>
    </location>
</feature>
<reference evidence="4 5" key="1">
    <citation type="journal article" date="2012" name="BMC Genomics">
        <title>Sequencing the genome of Marssonina brunnea reveals fungus-poplar co-evolution.</title>
        <authorList>
            <person name="Zhu S."/>
            <person name="Cao Y.-Z."/>
            <person name="Jiang C."/>
            <person name="Tan B.-Y."/>
            <person name="Wang Z."/>
            <person name="Feng S."/>
            <person name="Zhang L."/>
            <person name="Su X.-H."/>
            <person name="Brejova B."/>
            <person name="Vinar T."/>
            <person name="Xu M."/>
            <person name="Wang M.-X."/>
            <person name="Zhang S.-G."/>
            <person name="Huang M.-R."/>
            <person name="Wu R."/>
            <person name="Zhou Y."/>
        </authorList>
    </citation>
    <scope>NUCLEOTIDE SEQUENCE [LARGE SCALE GENOMIC DNA]</scope>
    <source>
        <strain evidence="4 5">MB_m1</strain>
    </source>
</reference>
<evidence type="ECO:0000256" key="1">
    <source>
        <dbReference type="ARBA" id="ARBA00023242"/>
    </source>
</evidence>
<dbReference type="GeneID" id="18758102"/>
<evidence type="ECO:0000313" key="4">
    <source>
        <dbReference type="EMBL" id="EKD20215.1"/>
    </source>
</evidence>
<dbReference type="GO" id="GO:0000981">
    <property type="term" value="F:DNA-binding transcription factor activity, RNA polymerase II-specific"/>
    <property type="evidence" value="ECO:0007669"/>
    <property type="project" value="InterPro"/>
</dbReference>
<dbReference type="InterPro" id="IPR036864">
    <property type="entry name" value="Zn2-C6_fun-type_DNA-bd_sf"/>
</dbReference>
<dbReference type="CDD" id="cd00067">
    <property type="entry name" value="GAL4"/>
    <property type="match status" value="1"/>
</dbReference>
<dbReference type="Proteomes" id="UP000006753">
    <property type="component" value="Unassembled WGS sequence"/>
</dbReference>
<dbReference type="eggNOG" id="ENOG502S7RA">
    <property type="taxonomic scope" value="Eukaryota"/>
</dbReference>
<feature type="compositionally biased region" description="Polar residues" evidence="2">
    <location>
        <begin position="392"/>
        <end position="401"/>
    </location>
</feature>
<proteinExistence type="predicted"/>
<dbReference type="SMART" id="SM00066">
    <property type="entry name" value="GAL4"/>
    <property type="match status" value="1"/>
</dbReference>
<dbReference type="Gene3D" id="4.10.240.10">
    <property type="entry name" value="Zn(2)-C6 fungal-type DNA-binding domain"/>
    <property type="match status" value="1"/>
</dbReference>
<feature type="compositionally biased region" description="Polar residues" evidence="2">
    <location>
        <begin position="415"/>
        <end position="431"/>
    </location>
</feature>
<feature type="region of interest" description="Disordered" evidence="2">
    <location>
        <begin position="30"/>
        <end position="78"/>
    </location>
</feature>
<dbReference type="InParanoid" id="K1WRF1"/>
<keyword evidence="1" id="KW-0539">Nucleus</keyword>
<dbReference type="KEGG" id="mbe:MBM_02167"/>
<dbReference type="GO" id="GO:0008270">
    <property type="term" value="F:zinc ion binding"/>
    <property type="evidence" value="ECO:0007669"/>
    <property type="project" value="InterPro"/>
</dbReference>
<gene>
    <name evidence="4" type="ORF">MBM_02167</name>
</gene>
<accession>K1WRF1</accession>
<dbReference type="OMA" id="KHENADF"/>
<protein>
    <submittedName>
        <fullName evidence="4">Hemagglutinin protein</fullName>
    </submittedName>
</protein>
<evidence type="ECO:0000256" key="2">
    <source>
        <dbReference type="SAM" id="MobiDB-lite"/>
    </source>
</evidence>
<keyword evidence="5" id="KW-1185">Reference proteome</keyword>
<dbReference type="SUPFAM" id="SSF57701">
    <property type="entry name" value="Zn2/Cys6 DNA-binding domain"/>
    <property type="match status" value="1"/>
</dbReference>
<feature type="compositionally biased region" description="Basic and acidic residues" evidence="2">
    <location>
        <begin position="56"/>
        <end position="73"/>
    </location>
</feature>
<dbReference type="AlphaFoldDB" id="K1WRF1"/>
<feature type="domain" description="Zn(2)-C6 fungal-type" evidence="3">
    <location>
        <begin position="82"/>
        <end position="116"/>
    </location>
</feature>
<evidence type="ECO:0000259" key="3">
    <source>
        <dbReference type="PROSITE" id="PS50048"/>
    </source>
</evidence>
<feature type="compositionally biased region" description="Low complexity" evidence="2">
    <location>
        <begin position="356"/>
        <end position="391"/>
    </location>
</feature>
<dbReference type="HOGENOM" id="CLU_595879_0_0_1"/>
<dbReference type="PROSITE" id="PS00463">
    <property type="entry name" value="ZN2_CY6_FUNGAL_1"/>
    <property type="match status" value="1"/>
</dbReference>
<evidence type="ECO:0000313" key="5">
    <source>
        <dbReference type="Proteomes" id="UP000006753"/>
    </source>
</evidence>
<dbReference type="PROSITE" id="PS50048">
    <property type="entry name" value="ZN2_CY6_FUNGAL_2"/>
    <property type="match status" value="1"/>
</dbReference>
<feature type="region of interest" description="Disordered" evidence="2">
    <location>
        <begin position="356"/>
        <end position="455"/>
    </location>
</feature>
<dbReference type="OrthoDB" id="5394557at2759"/>